<keyword evidence="3" id="KW-1185">Reference proteome</keyword>
<dbReference type="SUPFAM" id="SSF50630">
    <property type="entry name" value="Acid proteases"/>
    <property type="match status" value="1"/>
</dbReference>
<dbReference type="InterPro" id="IPR021109">
    <property type="entry name" value="Peptidase_aspartic_dom_sf"/>
</dbReference>
<name>A0A8B8GDX4_9HEMI</name>
<dbReference type="Gene3D" id="2.40.70.10">
    <property type="entry name" value="Acid Proteases"/>
    <property type="match status" value="1"/>
</dbReference>
<dbReference type="GO" id="GO:0006508">
    <property type="term" value="P:proteolysis"/>
    <property type="evidence" value="ECO:0007669"/>
    <property type="project" value="InterPro"/>
</dbReference>
<dbReference type="GeneID" id="112691213"/>
<organism evidence="3 4">
    <name type="scientific">Sipha flava</name>
    <name type="common">yellow sugarcane aphid</name>
    <dbReference type="NCBI Taxonomy" id="143950"/>
    <lineage>
        <taxon>Eukaryota</taxon>
        <taxon>Metazoa</taxon>
        <taxon>Ecdysozoa</taxon>
        <taxon>Arthropoda</taxon>
        <taxon>Hexapoda</taxon>
        <taxon>Insecta</taxon>
        <taxon>Pterygota</taxon>
        <taxon>Neoptera</taxon>
        <taxon>Paraneoptera</taxon>
        <taxon>Hemiptera</taxon>
        <taxon>Sternorrhyncha</taxon>
        <taxon>Aphidomorpha</taxon>
        <taxon>Aphidoidea</taxon>
        <taxon>Aphididae</taxon>
        <taxon>Sipha</taxon>
    </lineage>
</organism>
<dbReference type="PROSITE" id="PS50175">
    <property type="entry name" value="ASP_PROT_RETROV"/>
    <property type="match status" value="1"/>
</dbReference>
<feature type="domain" description="Peptidase A2" evidence="2">
    <location>
        <begin position="22"/>
        <end position="58"/>
    </location>
</feature>
<evidence type="ECO:0000256" key="1">
    <source>
        <dbReference type="ARBA" id="ARBA00022801"/>
    </source>
</evidence>
<dbReference type="OrthoDB" id="6628279at2759"/>
<evidence type="ECO:0000313" key="4">
    <source>
        <dbReference type="RefSeq" id="XP_025421148.1"/>
    </source>
</evidence>
<protein>
    <submittedName>
        <fullName evidence="4">Uncharacterized protein LOC112691213</fullName>
    </submittedName>
</protein>
<evidence type="ECO:0000313" key="3">
    <source>
        <dbReference type="Proteomes" id="UP000694846"/>
    </source>
</evidence>
<dbReference type="InterPro" id="IPR018061">
    <property type="entry name" value="Retropepsins"/>
</dbReference>
<gene>
    <name evidence="4" type="primary">LOC112691213</name>
</gene>
<dbReference type="GO" id="GO:0004190">
    <property type="term" value="F:aspartic-type endopeptidase activity"/>
    <property type="evidence" value="ECO:0007669"/>
    <property type="project" value="InterPro"/>
</dbReference>
<reference evidence="4" key="1">
    <citation type="submission" date="2025-08" db="UniProtKB">
        <authorList>
            <consortium name="RefSeq"/>
        </authorList>
    </citation>
    <scope>IDENTIFICATION</scope>
    <source>
        <tissue evidence="4">Whole body</tissue>
    </source>
</reference>
<dbReference type="InterPro" id="IPR001995">
    <property type="entry name" value="Peptidase_A2_cat"/>
</dbReference>
<evidence type="ECO:0000259" key="2">
    <source>
        <dbReference type="PROSITE" id="PS50175"/>
    </source>
</evidence>
<dbReference type="Proteomes" id="UP000694846">
    <property type="component" value="Unplaced"/>
</dbReference>
<keyword evidence="1" id="KW-0378">Hydrolase</keyword>
<dbReference type="Pfam" id="PF00077">
    <property type="entry name" value="RVP"/>
    <property type="match status" value="1"/>
</dbReference>
<sequence length="127" mass="14472">MIAEVKEEHITCESKSFRTRKLKFLVDTGAQKNIIKISALDGRVIINESDKRNIKGINKIPISTFGTARVSISIQGATRVIKFDIVNDDFDIPEAEIIGRSFLKENRVHWNFEEDILSIPEDNKTKL</sequence>
<accession>A0A8B8GDX4</accession>
<proteinExistence type="predicted"/>
<dbReference type="AlphaFoldDB" id="A0A8B8GDX4"/>
<dbReference type="RefSeq" id="XP_025421148.1">
    <property type="nucleotide sequence ID" value="XM_025565363.1"/>
</dbReference>